<feature type="transmembrane region" description="Helical" evidence="1">
    <location>
        <begin position="422"/>
        <end position="440"/>
    </location>
</feature>
<dbReference type="PANTHER" id="PTHR43185:SF1">
    <property type="entry name" value="FE(2+) TRANSPORTER FEOB"/>
    <property type="match status" value="1"/>
</dbReference>
<evidence type="ECO:0000259" key="2">
    <source>
        <dbReference type="PROSITE" id="PS51711"/>
    </source>
</evidence>
<feature type="transmembrane region" description="Helical" evidence="1">
    <location>
        <begin position="345"/>
        <end position="364"/>
    </location>
</feature>
<dbReference type="STRING" id="573370.DMR_40970"/>
<keyword evidence="1" id="KW-0812">Transmembrane</keyword>
<feature type="transmembrane region" description="Helical" evidence="1">
    <location>
        <begin position="587"/>
        <end position="607"/>
    </location>
</feature>
<gene>
    <name evidence="3" type="primary">feoB</name>
    <name evidence="3" type="ordered locus">DMR_40970</name>
</gene>
<protein>
    <submittedName>
        <fullName evidence="3">Ferrous iron transport protein B</fullName>
    </submittedName>
</protein>
<organism evidence="3 4">
    <name type="scientific">Solidesulfovibrio magneticus (strain ATCC 700980 / DSM 13731 / RS-1)</name>
    <name type="common">Desulfovibrio magneticus</name>
    <dbReference type="NCBI Taxonomy" id="573370"/>
    <lineage>
        <taxon>Bacteria</taxon>
        <taxon>Pseudomonadati</taxon>
        <taxon>Thermodesulfobacteriota</taxon>
        <taxon>Desulfovibrionia</taxon>
        <taxon>Desulfovibrionales</taxon>
        <taxon>Desulfovibrionaceae</taxon>
        <taxon>Solidesulfovibrio</taxon>
    </lineage>
</organism>
<keyword evidence="1" id="KW-0472">Membrane</keyword>
<dbReference type="HOGENOM" id="CLU_013350_6_0_7"/>
<evidence type="ECO:0000256" key="1">
    <source>
        <dbReference type="SAM" id="Phobius"/>
    </source>
</evidence>
<dbReference type="Gene3D" id="3.40.50.300">
    <property type="entry name" value="P-loop containing nucleotide triphosphate hydrolases"/>
    <property type="match status" value="1"/>
</dbReference>
<dbReference type="InterPro" id="IPR027417">
    <property type="entry name" value="P-loop_NTPase"/>
</dbReference>
<keyword evidence="4" id="KW-1185">Reference proteome</keyword>
<name>C4XPN8_SOLM1</name>
<dbReference type="EMBL" id="AP010904">
    <property type="protein sequence ID" value="BAH77588.1"/>
    <property type="molecule type" value="Genomic_DNA"/>
</dbReference>
<proteinExistence type="predicted"/>
<evidence type="ECO:0000313" key="3">
    <source>
        <dbReference type="EMBL" id="BAH77588.1"/>
    </source>
</evidence>
<dbReference type="Pfam" id="PF02421">
    <property type="entry name" value="FeoB_N"/>
    <property type="match status" value="1"/>
</dbReference>
<dbReference type="InterPro" id="IPR050860">
    <property type="entry name" value="FeoB_GTPase"/>
</dbReference>
<feature type="transmembrane region" description="Helical" evidence="1">
    <location>
        <begin position="619"/>
        <end position="638"/>
    </location>
</feature>
<dbReference type="InterPro" id="IPR006073">
    <property type="entry name" value="GTP-bd"/>
</dbReference>
<feature type="domain" description="FeoB-type G" evidence="2">
    <location>
        <begin position="8"/>
        <end position="171"/>
    </location>
</feature>
<dbReference type="Pfam" id="PF07670">
    <property type="entry name" value="Gate"/>
    <property type="match status" value="1"/>
</dbReference>
<dbReference type="SUPFAM" id="SSF52540">
    <property type="entry name" value="P-loop containing nucleoside triphosphate hydrolases"/>
    <property type="match status" value="1"/>
</dbReference>
<reference evidence="3 4" key="1">
    <citation type="journal article" date="2009" name="Genome Res.">
        <title>Whole genome sequence of Desulfovibrio magneticus strain RS-1 revealed common gene clusters in magnetotactic bacteria.</title>
        <authorList>
            <person name="Nakazawa H."/>
            <person name="Arakaki A."/>
            <person name="Narita-Yamada S."/>
            <person name="Yashiro I."/>
            <person name="Jinno K."/>
            <person name="Aoki N."/>
            <person name="Tsuruyama A."/>
            <person name="Okamura Y."/>
            <person name="Tanikawa S."/>
            <person name="Fujita N."/>
            <person name="Takeyama H."/>
            <person name="Matsunaga T."/>
        </authorList>
    </citation>
    <scope>NUCLEOTIDE SEQUENCE [LARGE SCALE GENOMIC DNA]</scope>
    <source>
        <strain evidence="4">ATCC 700980 / DSM 13731 / RS-1</strain>
    </source>
</reference>
<dbReference type="PANTHER" id="PTHR43185">
    <property type="entry name" value="FERROUS IRON TRANSPORT PROTEIN B"/>
    <property type="match status" value="1"/>
</dbReference>
<dbReference type="PROSITE" id="PS51711">
    <property type="entry name" value="G_FEOB"/>
    <property type="match status" value="1"/>
</dbReference>
<accession>C4XPN8</accession>
<dbReference type="InterPro" id="IPR011642">
    <property type="entry name" value="Gate_dom"/>
</dbReference>
<sequence>MSTSAAKPTQAVLLGLPNSGKSTLFTRLTGRYVAVANAPLTTLELERAPLLVTDDPYEIVDAPGFTDLFASLSRGEAVREALAAPGQIIAILCLDANRFKQSLSLLLEVQTLGLPMVVALNMVEEANNRGLTIDAPGLADRLGVPVVEQRGGADDVSLLAQALPQARPARPEGLDHGAALGAALEIVAASLPVDCPYPGAAARHVLLGGAVADFFPAGPAPSDNSPALAAAAAARALPGDALSLLTNGANQWIDATCRLLVQQRSRHDRDILQLVARMSRSLVFGPPILISILYVTFILVVDGANAIAELLNARVWNPIHAYLSGVLPQGFWTDFLIGDYGVLSMGLANALLTVLPILSVFYLVFNTLEDMGYLPNLSVLTRRILGRLGLGGSAIMPLVLGFGCKTMATLTARTIASKRERFITIFLIAFAIPCAGQMGLNMSIIGRMGLSAFFISSLALVVVELAAGYLLNRFLSHTEEAEGFILELPPIRIPQPKAVLRKTVHRLYLFLDESLGVFILAALSLFTLDRLGILQGLKTVLGPVLEKFLGLPASMLDAVILLLARHEAAAALIIELIRKGQLDYRQSIIAVTLTTMFIPCFANVMAMTKVLGARSSMTIFFAVNLAALASCSVLNLLLQWYGQA</sequence>
<feature type="transmembrane region" description="Helical" evidence="1">
    <location>
        <begin position="548"/>
        <end position="566"/>
    </location>
</feature>
<feature type="transmembrane region" description="Helical" evidence="1">
    <location>
        <begin position="282"/>
        <end position="301"/>
    </location>
</feature>
<dbReference type="Pfam" id="PF07664">
    <property type="entry name" value="FeoB_C"/>
    <property type="match status" value="1"/>
</dbReference>
<evidence type="ECO:0000313" key="4">
    <source>
        <dbReference type="Proteomes" id="UP000009071"/>
    </source>
</evidence>
<dbReference type="GO" id="GO:0015093">
    <property type="term" value="F:ferrous iron transmembrane transporter activity"/>
    <property type="evidence" value="ECO:0007669"/>
    <property type="project" value="InterPro"/>
</dbReference>
<feature type="transmembrane region" description="Helical" evidence="1">
    <location>
        <begin position="507"/>
        <end position="528"/>
    </location>
</feature>
<dbReference type="KEGG" id="dma:DMR_40970"/>
<feature type="transmembrane region" description="Helical" evidence="1">
    <location>
        <begin position="452"/>
        <end position="471"/>
    </location>
</feature>
<dbReference type="PRINTS" id="PR00326">
    <property type="entry name" value="GTP1OBG"/>
</dbReference>
<dbReference type="InterPro" id="IPR011640">
    <property type="entry name" value="Fe2_transport_prot_B_C"/>
</dbReference>
<keyword evidence="1" id="KW-1133">Transmembrane helix</keyword>
<dbReference type="GO" id="GO:0005525">
    <property type="term" value="F:GTP binding"/>
    <property type="evidence" value="ECO:0007669"/>
    <property type="project" value="InterPro"/>
</dbReference>
<feature type="transmembrane region" description="Helical" evidence="1">
    <location>
        <begin position="384"/>
        <end position="402"/>
    </location>
</feature>
<dbReference type="Proteomes" id="UP000009071">
    <property type="component" value="Chromosome"/>
</dbReference>
<dbReference type="InterPro" id="IPR030389">
    <property type="entry name" value="G_FEOB_dom"/>
</dbReference>
<dbReference type="GO" id="GO:0005886">
    <property type="term" value="C:plasma membrane"/>
    <property type="evidence" value="ECO:0007669"/>
    <property type="project" value="TreeGrafter"/>
</dbReference>
<dbReference type="AlphaFoldDB" id="C4XPN8"/>
<dbReference type="eggNOG" id="COG0370">
    <property type="taxonomic scope" value="Bacteria"/>
</dbReference>